<dbReference type="EMBL" id="AEJF01000254">
    <property type="protein sequence ID" value="KLU20454.1"/>
    <property type="molecule type" value="Genomic_DNA"/>
</dbReference>
<dbReference type="Proteomes" id="UP000035963">
    <property type="component" value="Unassembled WGS sequence"/>
</dbReference>
<keyword evidence="1" id="KW-0472">Membrane</keyword>
<dbReference type="RefSeq" id="WP_047898032.1">
    <property type="nucleotide sequence ID" value="NZ_AEJF01000254.1"/>
</dbReference>
<protein>
    <submittedName>
        <fullName evidence="2">Pilus assembly protein</fullName>
    </submittedName>
</protein>
<evidence type="ECO:0000256" key="1">
    <source>
        <dbReference type="SAM" id="Phobius"/>
    </source>
</evidence>
<name>A0A0J1CIP5_9BURK</name>
<keyword evidence="1" id="KW-0812">Transmembrane</keyword>
<dbReference type="AlphaFoldDB" id="A0A0J1CIP5"/>
<keyword evidence="3" id="KW-1185">Reference proteome</keyword>
<dbReference type="InterPro" id="IPR007047">
    <property type="entry name" value="Flp_Fap"/>
</dbReference>
<accession>A0A0J1CIP5</accession>
<gene>
    <name evidence="2" type="ORF">EOS_41335</name>
</gene>
<feature type="transmembrane region" description="Helical" evidence="1">
    <location>
        <begin position="20"/>
        <end position="39"/>
    </location>
</feature>
<evidence type="ECO:0000313" key="3">
    <source>
        <dbReference type="Proteomes" id="UP000035963"/>
    </source>
</evidence>
<dbReference type="PATRIC" id="fig|908627.4.peg.9287"/>
<sequence>MSNFIKSFVKDERGVTAIEYAIIAGLIAVALAASVGGVVTKLQTVFTAIVTAL</sequence>
<reference evidence="2 3" key="1">
    <citation type="journal article" date="2015" name="Genome Announc.">
        <title>Draft Genome Sequence of Burkholderia sp. Strain PML1(12), an Ectomycorrhizosphere-Inhabiting Bacterium with Effective Mineral-Weathering Ability.</title>
        <authorList>
            <person name="Uroz S."/>
            <person name="Oger P."/>
        </authorList>
    </citation>
    <scope>NUCLEOTIDE SEQUENCE [LARGE SCALE GENOMIC DNA]</scope>
    <source>
        <strain evidence="3">PML1(12)</strain>
    </source>
</reference>
<dbReference type="Pfam" id="PF04964">
    <property type="entry name" value="Flp_Fap"/>
    <property type="match status" value="1"/>
</dbReference>
<organism evidence="2 3">
    <name type="scientific">Caballeronia mineralivorans PML1(12)</name>
    <dbReference type="NCBI Taxonomy" id="908627"/>
    <lineage>
        <taxon>Bacteria</taxon>
        <taxon>Pseudomonadati</taxon>
        <taxon>Pseudomonadota</taxon>
        <taxon>Betaproteobacteria</taxon>
        <taxon>Burkholderiales</taxon>
        <taxon>Burkholderiaceae</taxon>
        <taxon>Caballeronia</taxon>
    </lineage>
</organism>
<evidence type="ECO:0000313" key="2">
    <source>
        <dbReference type="EMBL" id="KLU20454.1"/>
    </source>
</evidence>
<comment type="caution">
    <text evidence="2">The sequence shown here is derived from an EMBL/GenBank/DDBJ whole genome shotgun (WGS) entry which is preliminary data.</text>
</comment>
<keyword evidence="1" id="KW-1133">Transmembrane helix</keyword>
<proteinExistence type="predicted"/>